<dbReference type="InterPro" id="IPR001789">
    <property type="entry name" value="Sig_transdc_resp-reg_receiver"/>
</dbReference>
<gene>
    <name evidence="4" type="ORF">ACFOLH_06650</name>
</gene>
<evidence type="ECO:0000313" key="4">
    <source>
        <dbReference type="EMBL" id="MFC3688019.1"/>
    </source>
</evidence>
<reference evidence="5" key="1">
    <citation type="journal article" date="2019" name="Int. J. Syst. Evol. Microbiol.">
        <title>The Global Catalogue of Microorganisms (GCM) 10K type strain sequencing project: providing services to taxonomists for standard genome sequencing and annotation.</title>
        <authorList>
            <consortium name="The Broad Institute Genomics Platform"/>
            <consortium name="The Broad Institute Genome Sequencing Center for Infectious Disease"/>
            <person name="Wu L."/>
            <person name="Ma J."/>
        </authorList>
    </citation>
    <scope>NUCLEOTIDE SEQUENCE [LARGE SCALE GENOMIC DNA]</scope>
    <source>
        <strain evidence="5">NCAIM B.02333</strain>
    </source>
</reference>
<dbReference type="InterPro" id="IPR050595">
    <property type="entry name" value="Bact_response_regulator"/>
</dbReference>
<dbReference type="PANTHER" id="PTHR44591">
    <property type="entry name" value="STRESS RESPONSE REGULATOR PROTEIN 1"/>
    <property type="match status" value="1"/>
</dbReference>
<name>A0ABV7WDY5_9MICO</name>
<comment type="caution">
    <text evidence="4">The sequence shown here is derived from an EMBL/GenBank/DDBJ whole genome shotgun (WGS) entry which is preliminary data.</text>
</comment>
<evidence type="ECO:0000313" key="5">
    <source>
        <dbReference type="Proteomes" id="UP001595685"/>
    </source>
</evidence>
<accession>A0ABV7WDY5</accession>
<dbReference type="PANTHER" id="PTHR44591:SF3">
    <property type="entry name" value="RESPONSE REGULATORY DOMAIN-CONTAINING PROTEIN"/>
    <property type="match status" value="1"/>
</dbReference>
<protein>
    <submittedName>
        <fullName evidence="4">Response regulator</fullName>
    </submittedName>
</protein>
<keyword evidence="1 2" id="KW-0597">Phosphoprotein</keyword>
<evidence type="ECO:0000259" key="3">
    <source>
        <dbReference type="PROSITE" id="PS50110"/>
    </source>
</evidence>
<dbReference type="SMART" id="SM00448">
    <property type="entry name" value="REC"/>
    <property type="match status" value="1"/>
</dbReference>
<dbReference type="EMBL" id="JBHRWW010000003">
    <property type="protein sequence ID" value="MFC3688019.1"/>
    <property type="molecule type" value="Genomic_DNA"/>
</dbReference>
<dbReference type="InterPro" id="IPR011006">
    <property type="entry name" value="CheY-like_superfamily"/>
</dbReference>
<feature type="modified residue" description="4-aspartylphosphate" evidence="2">
    <location>
        <position position="53"/>
    </location>
</feature>
<evidence type="ECO:0000256" key="1">
    <source>
        <dbReference type="ARBA" id="ARBA00022553"/>
    </source>
</evidence>
<dbReference type="RefSeq" id="WP_340293959.1">
    <property type="nucleotide sequence ID" value="NZ_JBBEOI010000130.1"/>
</dbReference>
<dbReference type="Gene3D" id="3.40.50.2300">
    <property type="match status" value="1"/>
</dbReference>
<sequence length="130" mass="13557">MAKVLVVEDDVDIRGLVETRLRRHGHRVVSVGSGEEALTAIAEKGTPDVAVLDVLMPGMDGLQLLRTIRLDPASAGMQAVFLSGRIQESDIEAGRALGATYLTKPLVLSALVNAVDAAADATPAVAAATW</sequence>
<dbReference type="Pfam" id="PF00072">
    <property type="entry name" value="Response_reg"/>
    <property type="match status" value="1"/>
</dbReference>
<dbReference type="PROSITE" id="PS50110">
    <property type="entry name" value="RESPONSE_REGULATORY"/>
    <property type="match status" value="1"/>
</dbReference>
<evidence type="ECO:0000256" key="2">
    <source>
        <dbReference type="PROSITE-ProRule" id="PRU00169"/>
    </source>
</evidence>
<dbReference type="SUPFAM" id="SSF52172">
    <property type="entry name" value="CheY-like"/>
    <property type="match status" value="1"/>
</dbReference>
<proteinExistence type="predicted"/>
<keyword evidence="5" id="KW-1185">Reference proteome</keyword>
<dbReference type="Proteomes" id="UP001595685">
    <property type="component" value="Unassembled WGS sequence"/>
</dbReference>
<dbReference type="CDD" id="cd17574">
    <property type="entry name" value="REC_OmpR"/>
    <property type="match status" value="1"/>
</dbReference>
<feature type="domain" description="Response regulatory" evidence="3">
    <location>
        <begin position="3"/>
        <end position="119"/>
    </location>
</feature>
<organism evidence="4 5">
    <name type="scientific">Aquipuribacter hungaricus</name>
    <dbReference type="NCBI Taxonomy" id="545624"/>
    <lineage>
        <taxon>Bacteria</taxon>
        <taxon>Bacillati</taxon>
        <taxon>Actinomycetota</taxon>
        <taxon>Actinomycetes</taxon>
        <taxon>Micrococcales</taxon>
        <taxon>Intrasporangiaceae</taxon>
        <taxon>Aquipuribacter</taxon>
    </lineage>
</organism>